<reference evidence="9 10" key="1">
    <citation type="submission" date="2019-12" db="EMBL/GenBank/DDBJ databases">
        <title>Full genome sequence of a Bacillus safensis strain isolated from commercially available natto in Indonesia.</title>
        <authorList>
            <person name="Yoshida M."/>
            <person name="Uomi M."/>
            <person name="Waturangi D."/>
            <person name="Ekaputri J.J."/>
            <person name="Setiamarga D.H.E."/>
        </authorList>
    </citation>
    <scope>NUCLEOTIDE SEQUENCE [LARGE SCALE GENOMIC DNA]</scope>
    <source>
        <strain evidence="9 10">IDN1</strain>
    </source>
</reference>
<dbReference type="InterPro" id="IPR020846">
    <property type="entry name" value="MFS_dom"/>
</dbReference>
<dbReference type="InterPro" id="IPR050189">
    <property type="entry name" value="MFS_Efflux_Transporters"/>
</dbReference>
<evidence type="ECO:0000256" key="4">
    <source>
        <dbReference type="ARBA" id="ARBA00022692"/>
    </source>
</evidence>
<sequence>MKNFPIAIFALTLGAFSIGMTEFVIMGLLPNVANDLHVSISASGQLITGYALGVAVGGPILTLSTGKMSRKRLLILLMILFVAGNAAAAVSTSYGLLMAARILTSFAHGTFFGVGAIMAARLVPKEKSASAISFMFTGLTVANVLGVPFGTFIGNQFGWRMSFSSHCRHWSHFLNWYHQLSPKSVERRSTRYSK</sequence>
<keyword evidence="5 7" id="KW-1133">Transmembrane helix</keyword>
<name>A0A5S9MLZ7_BACIA</name>
<dbReference type="SUPFAM" id="SSF103473">
    <property type="entry name" value="MFS general substrate transporter"/>
    <property type="match status" value="1"/>
</dbReference>
<evidence type="ECO:0000256" key="5">
    <source>
        <dbReference type="ARBA" id="ARBA00022989"/>
    </source>
</evidence>
<evidence type="ECO:0000256" key="2">
    <source>
        <dbReference type="ARBA" id="ARBA00022448"/>
    </source>
</evidence>
<dbReference type="InterPro" id="IPR036259">
    <property type="entry name" value="MFS_trans_sf"/>
</dbReference>
<proteinExistence type="predicted"/>
<evidence type="ECO:0000256" key="1">
    <source>
        <dbReference type="ARBA" id="ARBA00004651"/>
    </source>
</evidence>
<evidence type="ECO:0000256" key="7">
    <source>
        <dbReference type="SAM" id="Phobius"/>
    </source>
</evidence>
<evidence type="ECO:0000313" key="9">
    <source>
        <dbReference type="EMBL" id="BBP92999.1"/>
    </source>
</evidence>
<feature type="domain" description="Major facilitator superfamily (MFS) profile" evidence="8">
    <location>
        <begin position="7"/>
        <end position="194"/>
    </location>
</feature>
<evidence type="ECO:0000313" key="10">
    <source>
        <dbReference type="Proteomes" id="UP000464658"/>
    </source>
</evidence>
<dbReference type="Gene3D" id="1.20.1250.20">
    <property type="entry name" value="MFS general substrate transporter like domains"/>
    <property type="match status" value="1"/>
</dbReference>
<dbReference type="PROSITE" id="PS50850">
    <property type="entry name" value="MFS"/>
    <property type="match status" value="1"/>
</dbReference>
<feature type="transmembrane region" description="Helical" evidence="7">
    <location>
        <begin position="102"/>
        <end position="120"/>
    </location>
</feature>
<organism evidence="9 10">
    <name type="scientific">Bacillus safensis</name>
    <dbReference type="NCBI Taxonomy" id="561879"/>
    <lineage>
        <taxon>Bacteria</taxon>
        <taxon>Bacillati</taxon>
        <taxon>Bacillota</taxon>
        <taxon>Bacilli</taxon>
        <taxon>Bacillales</taxon>
        <taxon>Bacillaceae</taxon>
        <taxon>Bacillus</taxon>
    </lineage>
</organism>
<dbReference type="Pfam" id="PF07690">
    <property type="entry name" value="MFS_1"/>
    <property type="match status" value="1"/>
</dbReference>
<dbReference type="CDD" id="cd17324">
    <property type="entry name" value="MFS_NepI_like"/>
    <property type="match status" value="1"/>
</dbReference>
<keyword evidence="3" id="KW-1003">Cell membrane</keyword>
<feature type="transmembrane region" description="Helical" evidence="7">
    <location>
        <begin position="7"/>
        <end position="28"/>
    </location>
</feature>
<evidence type="ECO:0000259" key="8">
    <source>
        <dbReference type="PROSITE" id="PS50850"/>
    </source>
</evidence>
<dbReference type="PANTHER" id="PTHR43124">
    <property type="entry name" value="PURINE EFFLUX PUMP PBUE"/>
    <property type="match status" value="1"/>
</dbReference>
<feature type="transmembrane region" description="Helical" evidence="7">
    <location>
        <begin position="132"/>
        <end position="153"/>
    </location>
</feature>
<feature type="transmembrane region" description="Helical" evidence="7">
    <location>
        <begin position="40"/>
        <end position="61"/>
    </location>
</feature>
<feature type="transmembrane region" description="Helical" evidence="7">
    <location>
        <begin position="73"/>
        <end position="96"/>
    </location>
</feature>
<comment type="subcellular location">
    <subcellularLocation>
        <location evidence="1">Cell membrane</location>
        <topology evidence="1">Multi-pass membrane protein</topology>
    </subcellularLocation>
</comment>
<evidence type="ECO:0000256" key="3">
    <source>
        <dbReference type="ARBA" id="ARBA00022475"/>
    </source>
</evidence>
<dbReference type="GO" id="GO:0005886">
    <property type="term" value="C:plasma membrane"/>
    <property type="evidence" value="ECO:0007669"/>
    <property type="project" value="UniProtKB-SubCell"/>
</dbReference>
<accession>A0A5S9MLZ7</accession>
<dbReference type="GO" id="GO:0022857">
    <property type="term" value="F:transmembrane transporter activity"/>
    <property type="evidence" value="ECO:0007669"/>
    <property type="project" value="InterPro"/>
</dbReference>
<protein>
    <recommendedName>
        <fullName evidence="8">Major facilitator superfamily (MFS) profile domain-containing protein</fullName>
    </recommendedName>
</protein>
<keyword evidence="6 7" id="KW-0472">Membrane</keyword>
<gene>
    <name evidence="9" type="ORF">BsIDN1_66170</name>
</gene>
<dbReference type="PANTHER" id="PTHR43124:SF8">
    <property type="entry name" value="INNER MEMBRANE TRANSPORT PROTEIN YDHP"/>
    <property type="match status" value="1"/>
</dbReference>
<keyword evidence="4 7" id="KW-0812">Transmembrane</keyword>
<dbReference type="Proteomes" id="UP000464658">
    <property type="component" value="Chromosome"/>
</dbReference>
<evidence type="ECO:0000256" key="6">
    <source>
        <dbReference type="ARBA" id="ARBA00023136"/>
    </source>
</evidence>
<keyword evidence="2" id="KW-0813">Transport</keyword>
<dbReference type="EMBL" id="AP021906">
    <property type="protein sequence ID" value="BBP92999.1"/>
    <property type="molecule type" value="Genomic_DNA"/>
</dbReference>
<dbReference type="InterPro" id="IPR011701">
    <property type="entry name" value="MFS"/>
</dbReference>
<dbReference type="AlphaFoldDB" id="A0A5S9MLZ7"/>